<keyword evidence="3" id="KW-0433">Leucine-rich repeat</keyword>
<gene>
    <name evidence="12" type="ORF">FH972_001072</name>
</gene>
<comment type="subcellular location">
    <subcellularLocation>
        <location evidence="1">Cell membrane</location>
        <topology evidence="1">Single-pass type I membrane protein</topology>
    </subcellularLocation>
</comment>
<keyword evidence="7" id="KW-1133">Transmembrane helix</keyword>
<keyword evidence="5" id="KW-0732">Signal</keyword>
<keyword evidence="8" id="KW-0472">Membrane</keyword>
<sequence>MYLRSFASVAGGKLLSLVSGEEMSARRLPCVCFIVLILLGICMEAQAGLLGNTPDEEGDQGPHPNEAFSGSMPYALWYEEGQYCHLIGEMGYLGYFYVKAKPLEIHSEVGIDGVCLVERSRREKGMMWLIPRCRKLSGEDLAGMLPSALVQLPYLKHMSFTGNNLSGPIPTYLGNITTLEYLSIENNLFSGTVPPELGNLVNLETLILSANNLSGELPATLTRLNKLKEFRISSNNFTGKLPDFFQSWKQLEKLEIQGSGLNGPIPSSISVLKNLTELRISDLHGEGSDFPPLMNMTNMKELKLSSCNISGEIPAYIPNMTHRGKL</sequence>
<dbReference type="GO" id="GO:0051606">
    <property type="term" value="P:detection of stimulus"/>
    <property type="evidence" value="ECO:0007669"/>
    <property type="project" value="UniProtKB-ARBA"/>
</dbReference>
<dbReference type="PANTHER" id="PTHR48006:SF66">
    <property type="entry name" value="PROTEIN KINASE DOMAIN-CONTAINING PROTEIN"/>
    <property type="match status" value="1"/>
</dbReference>
<evidence type="ECO:0000256" key="4">
    <source>
        <dbReference type="ARBA" id="ARBA00022692"/>
    </source>
</evidence>
<dbReference type="Pfam" id="PF00560">
    <property type="entry name" value="LRR_1"/>
    <property type="match status" value="1"/>
</dbReference>
<evidence type="ECO:0000256" key="6">
    <source>
        <dbReference type="ARBA" id="ARBA00022737"/>
    </source>
</evidence>
<keyword evidence="13" id="KW-1185">Reference proteome</keyword>
<evidence type="ECO:0000256" key="3">
    <source>
        <dbReference type="ARBA" id="ARBA00022614"/>
    </source>
</evidence>
<evidence type="ECO:0000259" key="11">
    <source>
        <dbReference type="Pfam" id="PF23598"/>
    </source>
</evidence>
<proteinExistence type="predicted"/>
<organism evidence="12 13">
    <name type="scientific">Carpinus fangiana</name>
    <dbReference type="NCBI Taxonomy" id="176857"/>
    <lineage>
        <taxon>Eukaryota</taxon>
        <taxon>Viridiplantae</taxon>
        <taxon>Streptophyta</taxon>
        <taxon>Embryophyta</taxon>
        <taxon>Tracheophyta</taxon>
        <taxon>Spermatophyta</taxon>
        <taxon>Magnoliopsida</taxon>
        <taxon>eudicotyledons</taxon>
        <taxon>Gunneridae</taxon>
        <taxon>Pentapetalae</taxon>
        <taxon>rosids</taxon>
        <taxon>fabids</taxon>
        <taxon>Fagales</taxon>
        <taxon>Betulaceae</taxon>
        <taxon>Carpinus</taxon>
    </lineage>
</organism>
<evidence type="ECO:0000256" key="7">
    <source>
        <dbReference type="ARBA" id="ARBA00022989"/>
    </source>
</evidence>
<evidence type="ECO:0000256" key="2">
    <source>
        <dbReference type="ARBA" id="ARBA00022475"/>
    </source>
</evidence>
<dbReference type="Gene3D" id="3.80.10.10">
    <property type="entry name" value="Ribonuclease Inhibitor"/>
    <property type="match status" value="2"/>
</dbReference>
<keyword evidence="10" id="KW-0325">Glycoprotein</keyword>
<dbReference type="EMBL" id="CM017321">
    <property type="protein sequence ID" value="KAE7996341.1"/>
    <property type="molecule type" value="Genomic_DNA"/>
</dbReference>
<evidence type="ECO:0000256" key="10">
    <source>
        <dbReference type="ARBA" id="ARBA00023180"/>
    </source>
</evidence>
<dbReference type="InterPro" id="IPR055414">
    <property type="entry name" value="LRR_R13L4/SHOC2-like"/>
</dbReference>
<evidence type="ECO:0000256" key="5">
    <source>
        <dbReference type="ARBA" id="ARBA00022729"/>
    </source>
</evidence>
<feature type="domain" description="Disease resistance R13L4/SHOC-2-like LRR" evidence="11">
    <location>
        <begin position="169"/>
        <end position="281"/>
    </location>
</feature>
<dbReference type="OrthoDB" id="1909482at2759"/>
<dbReference type="InterPro" id="IPR051824">
    <property type="entry name" value="LRR_Rcpt-Like_S/T_Kinase"/>
</dbReference>
<name>A0A5N6QD00_9ROSI</name>
<evidence type="ECO:0000313" key="13">
    <source>
        <dbReference type="Proteomes" id="UP000327013"/>
    </source>
</evidence>
<dbReference type="SUPFAM" id="SSF52058">
    <property type="entry name" value="L domain-like"/>
    <property type="match status" value="1"/>
</dbReference>
<evidence type="ECO:0000256" key="8">
    <source>
        <dbReference type="ARBA" id="ARBA00023136"/>
    </source>
</evidence>
<protein>
    <recommendedName>
        <fullName evidence="11">Disease resistance R13L4/SHOC-2-like LRR domain-containing protein</fullName>
    </recommendedName>
</protein>
<dbReference type="FunFam" id="3.80.10.10:FF:000433">
    <property type="entry name" value="Putative LRR receptor-like serine/threonine-protein kinase isoform A"/>
    <property type="match status" value="1"/>
</dbReference>
<dbReference type="GO" id="GO:0005886">
    <property type="term" value="C:plasma membrane"/>
    <property type="evidence" value="ECO:0007669"/>
    <property type="project" value="UniProtKB-SubCell"/>
</dbReference>
<reference evidence="12 13" key="1">
    <citation type="submission" date="2019-06" db="EMBL/GenBank/DDBJ databases">
        <title>A chromosomal-level reference genome of Carpinus fangiana (Coryloideae, Betulaceae).</title>
        <authorList>
            <person name="Yang X."/>
            <person name="Wang Z."/>
            <person name="Zhang L."/>
            <person name="Hao G."/>
            <person name="Liu J."/>
            <person name="Yang Y."/>
        </authorList>
    </citation>
    <scope>NUCLEOTIDE SEQUENCE [LARGE SCALE GENOMIC DNA]</scope>
    <source>
        <strain evidence="12">Cfa_2016G</strain>
        <tissue evidence="12">Leaf</tissue>
    </source>
</reference>
<dbReference type="Pfam" id="PF23598">
    <property type="entry name" value="LRR_14"/>
    <property type="match status" value="1"/>
</dbReference>
<dbReference type="PANTHER" id="PTHR48006">
    <property type="entry name" value="LEUCINE-RICH REPEAT-CONTAINING PROTEIN DDB_G0281931-RELATED"/>
    <property type="match status" value="1"/>
</dbReference>
<keyword evidence="9" id="KW-0675">Receptor</keyword>
<dbReference type="FunFam" id="3.80.10.10:FF:000470">
    <property type="entry name" value="LRR receptor-like serine/threonine-protein kinase RPK2"/>
    <property type="match status" value="1"/>
</dbReference>
<accession>A0A5N6QD00</accession>
<evidence type="ECO:0000313" key="12">
    <source>
        <dbReference type="EMBL" id="KAE7996341.1"/>
    </source>
</evidence>
<keyword evidence="6" id="KW-0677">Repeat</keyword>
<dbReference type="InterPro" id="IPR001611">
    <property type="entry name" value="Leu-rich_rpt"/>
</dbReference>
<dbReference type="InterPro" id="IPR032675">
    <property type="entry name" value="LRR_dom_sf"/>
</dbReference>
<evidence type="ECO:0000256" key="9">
    <source>
        <dbReference type="ARBA" id="ARBA00023170"/>
    </source>
</evidence>
<dbReference type="AlphaFoldDB" id="A0A5N6QD00"/>
<dbReference type="Proteomes" id="UP000327013">
    <property type="component" value="Chromosome 1"/>
</dbReference>
<keyword evidence="4" id="KW-0812">Transmembrane</keyword>
<evidence type="ECO:0000256" key="1">
    <source>
        <dbReference type="ARBA" id="ARBA00004251"/>
    </source>
</evidence>
<keyword evidence="2" id="KW-1003">Cell membrane</keyword>